<feature type="transmembrane region" description="Helical" evidence="1">
    <location>
        <begin position="129"/>
        <end position="149"/>
    </location>
</feature>
<sequence length="747" mass="84256">MTGLVSNVDVNRRPDPIFSRIDFISSENLKRIALIAIPFLSLHQGIATAISLGSGAGQVYKHLQEESPDVKKIAMLVGTAALFFFNPMLGLFLTHGTTLAMDVSQIASDILEGKTESIFDRGEQMLSTALYLASAYYGTPLLTAVSLLFQAYKEFREAVGEYQEGRYLEMAAKFFMGIIRSAKAKAQAVEFYRDKFGKEMTQNDWDKVIEELKQRIEEGKGSEEELNQPFMTQTAWNLIKDCLWGESDFESLLNRHNFRREIQGIKIGDQSFDDLTFRNISFIDCQIEEASFEEATLDNVRFDKCMLQSVSFIKTVMNRVFITESDFSRANFFQAKMTNCSFLQSDLSRASFNETLLDSVEIVSSKLFGANFLKADVLQSIMKTCDLTDVLLVDAKDKFTYENCTEHRITRPVIALGWSFESYSWATDVNDALENRGALVLKHPFEVSDISYDLSEEVQNGIAAYENQNLSIPQHLMTNGPWGTETQKIYDEAKLIADHADGVIIPGGADVEEEFYNPNYPLYDYYNRYGKSIKEYALIHEFVTRKKPLMGICRGMQITNTYFKGGTIKNVSDQFGEQILELQPTKAGDTFRGIIGEELWGSSAHSQAVDQLGEGLEVALKAGGVIKAAIGLDGNVLLTQFHPERFIRCDQVEKGIESGDPEFQQGLSMQGLISMYNEDGVLMPTLRLNENRQIELNRQALEEWIRRYEECINAVVKGILQLKNNHKIIDYFLSRTVSKIETAAPAA</sequence>
<dbReference type="InterPro" id="IPR011697">
    <property type="entry name" value="Peptidase_C26"/>
</dbReference>
<evidence type="ECO:0000313" key="3">
    <source>
        <dbReference type="Proteomes" id="UP000000496"/>
    </source>
</evidence>
<dbReference type="eggNOG" id="COG2071">
    <property type="taxonomic scope" value="Bacteria"/>
</dbReference>
<dbReference type="InterPro" id="IPR052949">
    <property type="entry name" value="PA_immunity-related"/>
</dbReference>
<dbReference type="Gene3D" id="2.160.20.80">
    <property type="entry name" value="E3 ubiquitin-protein ligase SopA"/>
    <property type="match status" value="1"/>
</dbReference>
<dbReference type="SUPFAM" id="SSF141571">
    <property type="entry name" value="Pentapeptide repeat-like"/>
    <property type="match status" value="1"/>
</dbReference>
<dbReference type="InterPro" id="IPR029062">
    <property type="entry name" value="Class_I_gatase-like"/>
</dbReference>
<dbReference type="PANTHER" id="PTHR42999">
    <property type="entry name" value="ANTIBIOTIC RESISTANCE PROTEIN MCBG"/>
    <property type="match status" value="1"/>
</dbReference>
<dbReference type="eggNOG" id="COG1357">
    <property type="taxonomic scope" value="Bacteria"/>
</dbReference>
<evidence type="ECO:0000313" key="2">
    <source>
        <dbReference type="EMBL" id="CCB88977.1"/>
    </source>
</evidence>
<dbReference type="Pfam" id="PF00805">
    <property type="entry name" value="Pentapeptide"/>
    <property type="match status" value="1"/>
</dbReference>
<dbReference type="Proteomes" id="UP000000496">
    <property type="component" value="Chromosome gsn.131"/>
</dbReference>
<dbReference type="OrthoDB" id="9802219at2"/>
<dbReference type="PROSITE" id="PS51273">
    <property type="entry name" value="GATASE_TYPE_1"/>
    <property type="match status" value="1"/>
</dbReference>
<dbReference type="InterPro" id="IPR001646">
    <property type="entry name" value="5peptide_repeat"/>
</dbReference>
<organism evidence="2 3">
    <name type="scientific">Simkania negevensis (strain ATCC VR-1471 / DSM 27360 / Z)</name>
    <dbReference type="NCBI Taxonomy" id="331113"/>
    <lineage>
        <taxon>Bacteria</taxon>
        <taxon>Pseudomonadati</taxon>
        <taxon>Chlamydiota</taxon>
        <taxon>Chlamydiia</taxon>
        <taxon>Parachlamydiales</taxon>
        <taxon>Simkaniaceae</taxon>
        <taxon>Simkania</taxon>
    </lineage>
</organism>
<protein>
    <submittedName>
        <fullName evidence="2">Uncharacterized protein</fullName>
    </submittedName>
</protein>
<proteinExistence type="predicted"/>
<dbReference type="GO" id="GO:0016787">
    <property type="term" value="F:hydrolase activity"/>
    <property type="evidence" value="ECO:0007669"/>
    <property type="project" value="InterPro"/>
</dbReference>
<keyword evidence="1" id="KW-0472">Membrane</keyword>
<dbReference type="EMBL" id="FR872582">
    <property type="protein sequence ID" value="CCB88977.1"/>
    <property type="molecule type" value="Genomic_DNA"/>
</dbReference>
<feature type="transmembrane region" description="Helical" evidence="1">
    <location>
        <begin position="32"/>
        <end position="52"/>
    </location>
</feature>
<dbReference type="Gene3D" id="3.40.50.880">
    <property type="match status" value="1"/>
</dbReference>
<dbReference type="Pfam" id="PF07722">
    <property type="entry name" value="Peptidase_C26"/>
    <property type="match status" value="1"/>
</dbReference>
<accession>F8L863</accession>
<dbReference type="AlphaFoldDB" id="F8L863"/>
<keyword evidence="1" id="KW-1133">Transmembrane helix</keyword>
<dbReference type="KEGG" id="sng:SNE_A11000"/>
<evidence type="ECO:0000256" key="1">
    <source>
        <dbReference type="SAM" id="Phobius"/>
    </source>
</evidence>
<dbReference type="RefSeq" id="WP_013943444.1">
    <property type="nucleotide sequence ID" value="NC_015713.1"/>
</dbReference>
<keyword evidence="3" id="KW-1185">Reference proteome</keyword>
<dbReference type="SUPFAM" id="SSF52317">
    <property type="entry name" value="Class I glutamine amidotransferase-like"/>
    <property type="match status" value="1"/>
</dbReference>
<dbReference type="HOGENOM" id="CLU_372098_0_0_0"/>
<reference key="1">
    <citation type="journal article" date="2011" name="Mol. Biol. Evol.">
        <title>Unity in variety -- the pan-genome of the Chlamydiae.</title>
        <authorList>
            <person name="Collingro A."/>
            <person name="Tischler P."/>
            <person name="Weinmaier T."/>
            <person name="Penz T."/>
            <person name="Heinz E."/>
            <person name="Brunham R.C."/>
            <person name="Read T.D."/>
            <person name="Bavoil P.M."/>
            <person name="Sachse K."/>
            <person name="Kahane S."/>
            <person name="Friedman M.G."/>
            <person name="Rattei T."/>
            <person name="Myers G.S.A."/>
            <person name="Horn M."/>
        </authorList>
    </citation>
    <scope>NUCLEOTIDE SEQUENCE</scope>
    <source>
        <strain>Z</strain>
    </source>
</reference>
<gene>
    <name evidence="2" type="ordered locus">SNE_A11000</name>
</gene>
<keyword evidence="1" id="KW-0812">Transmembrane</keyword>
<name>F8L863_SIMNZ</name>
<reference evidence="2 3" key="2">
    <citation type="journal article" date="2011" name="Mol. Biol. Evol.">
        <title>Unity in variety--the pan-genome of the Chlamydiae.</title>
        <authorList>
            <person name="Collingro A."/>
            <person name="Tischler P."/>
            <person name="Weinmaier T."/>
            <person name="Penz T."/>
            <person name="Heinz E."/>
            <person name="Brunham R.C."/>
            <person name="Read T.D."/>
            <person name="Bavoil P.M."/>
            <person name="Sachse K."/>
            <person name="Kahane S."/>
            <person name="Friedman M.G."/>
            <person name="Rattei T."/>
            <person name="Myers G.S."/>
            <person name="Horn M."/>
        </authorList>
    </citation>
    <scope>NUCLEOTIDE SEQUENCE [LARGE SCALE GENOMIC DNA]</scope>
    <source>
        <strain evidence="3">ATCC VR-1471 / Z</strain>
    </source>
</reference>
<dbReference type="PANTHER" id="PTHR42999:SF2">
    <property type="match status" value="1"/>
</dbReference>
<feature type="transmembrane region" description="Helical" evidence="1">
    <location>
        <begin position="73"/>
        <end position="93"/>
    </location>
</feature>
<dbReference type="STRING" id="331113.SNE_A11000"/>